<dbReference type="PROSITE" id="PS51257">
    <property type="entry name" value="PROKAR_LIPOPROTEIN"/>
    <property type="match status" value="1"/>
</dbReference>
<protein>
    <recommendedName>
        <fullName evidence="1">Neutral/alkaline non-lysosomal ceramidase N-terminal domain-containing protein</fullName>
    </recommendedName>
</protein>
<dbReference type="AlphaFoldDB" id="A0A644VIR7"/>
<comment type="caution">
    <text evidence="2">The sequence shown here is derived from an EMBL/GenBank/DDBJ whole genome shotgun (WGS) entry which is preliminary data.</text>
</comment>
<sequence length="449" mass="50157">MIKFEILIIAIMQLLSVGCLSSSNRLTCNIGVADITPTDSVKLAGFAARKGLSKGIHMPLETHCLAIKKGNSTVCIITNDLMEISIPQADSIRKEISLKTGIPMNHILIHNTHTHSAPRVGGSWVKKGAPNYEYMQHTFSSIIDNAVGTINDKKAYKSFEIEYAIGHSNMNINRGEANLPVDDNVYVVRLLGKDKKTIVSFVNYACHPVSLGPKSAIVSPDFPGTVVRTLEAVWGGRVFYFTGASGNINPRIGIKASTDFSEENGKLLTQSLNNIQFTPIKDIKSLSVFSKVVKLPFEIEKITKEAVKNHAEEIMNWDMFPTWRSDVENWCQEICDKIDRGDVQNYLPIQINAVKIGGLIMLFSQGEPFNEYQINLRKKFVNTPILFMGYTNGQNSYIPGKNAYMNSAYDYETKQMHIYIKAPYPLSSNAPMIYESNIENLIKEITKCK</sequence>
<dbReference type="EMBL" id="VSSQ01000321">
    <property type="protein sequence ID" value="MPL91125.1"/>
    <property type="molecule type" value="Genomic_DNA"/>
</dbReference>
<gene>
    <name evidence="2" type="ORF">SDC9_37188</name>
</gene>
<accession>A0A644VIR7</accession>
<proteinExistence type="predicted"/>
<evidence type="ECO:0000313" key="2">
    <source>
        <dbReference type="EMBL" id="MPL91125.1"/>
    </source>
</evidence>
<feature type="domain" description="Neutral/alkaline non-lysosomal ceramidase N-terminal" evidence="1">
    <location>
        <begin position="30"/>
        <end position="232"/>
    </location>
</feature>
<organism evidence="2">
    <name type="scientific">bioreactor metagenome</name>
    <dbReference type="NCBI Taxonomy" id="1076179"/>
    <lineage>
        <taxon>unclassified sequences</taxon>
        <taxon>metagenomes</taxon>
        <taxon>ecological metagenomes</taxon>
    </lineage>
</organism>
<evidence type="ECO:0000259" key="1">
    <source>
        <dbReference type="Pfam" id="PF04734"/>
    </source>
</evidence>
<dbReference type="Pfam" id="PF04734">
    <property type="entry name" value="Ceramidase_alk"/>
    <property type="match status" value="1"/>
</dbReference>
<dbReference type="InterPro" id="IPR031329">
    <property type="entry name" value="NEUT/ALK_ceramidase_N"/>
</dbReference>
<name>A0A644VIR7_9ZZZZ</name>
<reference evidence="2" key="1">
    <citation type="submission" date="2019-08" db="EMBL/GenBank/DDBJ databases">
        <authorList>
            <person name="Kucharzyk K."/>
            <person name="Murdoch R.W."/>
            <person name="Higgins S."/>
            <person name="Loffler F."/>
        </authorList>
    </citation>
    <scope>NUCLEOTIDE SEQUENCE</scope>
</reference>